<dbReference type="KEGG" id="vg:16607454"/>
<evidence type="ECO:0000313" key="2">
    <source>
        <dbReference type="EMBL" id="AGO85667.1"/>
    </source>
</evidence>
<reference evidence="2 3" key="1">
    <citation type="journal article" date="2013" name="Science">
        <title>Pandoraviruses: amoeba viruses with genomes up to 2.5 Mb reaching that of parasitic eukaryotes.</title>
        <authorList>
            <person name="Philippe N."/>
            <person name="Legendre M."/>
            <person name="Doutre G."/>
            <person name="Coute Y."/>
            <person name="Poirot O."/>
            <person name="Lescot M."/>
            <person name="Arslan D."/>
            <person name="Seltzer V."/>
            <person name="Bertaux L."/>
            <person name="Bruley C."/>
            <person name="Garin J."/>
            <person name="Claverie J.M."/>
            <person name="Abergel C."/>
        </authorList>
    </citation>
    <scope>NUCLEOTIDE SEQUENCE [LARGE SCALE GENOMIC DNA]</scope>
</reference>
<accession>S4W4M4</accession>
<feature type="domain" description="DUF5902" evidence="1">
    <location>
        <begin position="9"/>
        <end position="106"/>
    </location>
</feature>
<dbReference type="RefSeq" id="YP_008438746.1">
    <property type="nucleotide sequence ID" value="NC_022098.1"/>
</dbReference>
<evidence type="ECO:0000313" key="3">
    <source>
        <dbReference type="Proteomes" id="UP000204584"/>
    </source>
</evidence>
<sequence>MQDDGLGLLPPELVGLVVEAARGLPDALHTMASLCETDRRFASVCRTAFVHRARVDPSLSAFMGHVGAGDRGHLVSPFDIVRAQQRRDAMRACVRYAIYSGVATKSAPASQSDNVRLLTFGEFVERDRSQHFMPQVFAQTDNPPDHLVVNIDNDNGTQVQFREAMPSDDVVAPCDAAVGALVNRSLTGIISAALVDTDSASEAPALCASVDLFGAYPEAVNGLDVTLVLGMQEVSLDLAPIVYPDGRAAFIRDYLDPIAQERARARAPLRAPITWQDAHELVERNMRNQMDLGGLGRENVP</sequence>
<proteinExistence type="predicted"/>
<gene>
    <name evidence="2" type="ORF">psal_cds_1297</name>
</gene>
<organism evidence="2 3">
    <name type="scientific">Pandoravirus salinus</name>
    <dbReference type="NCBI Taxonomy" id="1349410"/>
    <lineage>
        <taxon>Viruses</taxon>
        <taxon>Pandoravirus</taxon>
    </lineage>
</organism>
<protein>
    <submittedName>
        <fullName evidence="2">MoaE incomplete domain containing protein</fullName>
    </submittedName>
</protein>
<keyword evidence="3" id="KW-1185">Reference proteome</keyword>
<dbReference type="EMBL" id="KC977571">
    <property type="protein sequence ID" value="AGO85667.1"/>
    <property type="molecule type" value="Genomic_DNA"/>
</dbReference>
<dbReference type="GeneID" id="16607454"/>
<evidence type="ECO:0000259" key="1">
    <source>
        <dbReference type="Pfam" id="PF19255"/>
    </source>
</evidence>
<dbReference type="Pfam" id="PF19255">
    <property type="entry name" value="DUF5902"/>
    <property type="match status" value="1"/>
</dbReference>
<dbReference type="Proteomes" id="UP000204584">
    <property type="component" value="Segment"/>
</dbReference>
<dbReference type="InterPro" id="IPR045421">
    <property type="entry name" value="DUF5902"/>
</dbReference>
<name>S4W4M4_9VIRU</name>